<dbReference type="GO" id="GO:0006935">
    <property type="term" value="P:chemotaxis"/>
    <property type="evidence" value="ECO:0007669"/>
    <property type="project" value="InterPro"/>
</dbReference>
<name>A0A084XX65_9PROT</name>
<sequence length="64" mass="6580">MLEIPGSEIEPPPSFGARIRADFISGMGKVAGKFVILLNIGRVLSAEDIALLASAAGAKEAQAL</sequence>
<dbReference type="Gene3D" id="2.30.30.40">
    <property type="entry name" value="SH3 Domains"/>
    <property type="match status" value="1"/>
</dbReference>
<protein>
    <submittedName>
        <fullName evidence="1">Chemotaxis protein CheW</fullName>
    </submittedName>
</protein>
<accession>A0A084XX65</accession>
<dbReference type="InterPro" id="IPR036061">
    <property type="entry name" value="CheW-like_dom_sf"/>
</dbReference>
<dbReference type="STRING" id="1457154.CAPSK01_003610"/>
<evidence type="ECO:0000313" key="2">
    <source>
        <dbReference type="Proteomes" id="UP000019812"/>
    </source>
</evidence>
<dbReference type="EMBL" id="JDSS02000035">
    <property type="protein sequence ID" value="KFB67059.1"/>
    <property type="molecule type" value="Genomic_DNA"/>
</dbReference>
<dbReference type="GO" id="GO:0007165">
    <property type="term" value="P:signal transduction"/>
    <property type="evidence" value="ECO:0007669"/>
    <property type="project" value="InterPro"/>
</dbReference>
<reference evidence="1 2" key="1">
    <citation type="submission" date="2014-07" db="EMBL/GenBank/DDBJ databases">
        <title>Expanding our view of genomic diversity in Candidatus Accumulibacter clades.</title>
        <authorList>
            <person name="Skennerton C.T."/>
            <person name="Barr J.J."/>
            <person name="Slater F.R."/>
            <person name="Bond P.L."/>
            <person name="Tyson G.W."/>
        </authorList>
    </citation>
    <scope>NUCLEOTIDE SEQUENCE [LARGE SCALE GENOMIC DNA]</scope>
    <source>
        <strain evidence="2">SK-01</strain>
    </source>
</reference>
<dbReference type="Proteomes" id="UP000019812">
    <property type="component" value="Unassembled WGS sequence"/>
</dbReference>
<gene>
    <name evidence="1" type="primary">cheW_2</name>
    <name evidence="1" type="ORF">CAPSK01_003610</name>
</gene>
<proteinExistence type="predicted"/>
<comment type="caution">
    <text evidence="1">The sequence shown here is derived from an EMBL/GenBank/DDBJ whole genome shotgun (WGS) entry which is preliminary data.</text>
</comment>
<dbReference type="AlphaFoldDB" id="A0A084XX65"/>
<organism evidence="1 2">
    <name type="scientific">Candidatus Accumulibacter vicinus</name>
    <dbReference type="NCBI Taxonomy" id="2954382"/>
    <lineage>
        <taxon>Bacteria</taxon>
        <taxon>Pseudomonadati</taxon>
        <taxon>Pseudomonadota</taxon>
        <taxon>Betaproteobacteria</taxon>
        <taxon>Candidatus Accumulibacter</taxon>
    </lineage>
</organism>
<evidence type="ECO:0000313" key="1">
    <source>
        <dbReference type="EMBL" id="KFB67059.1"/>
    </source>
</evidence>
<dbReference type="SUPFAM" id="SSF50341">
    <property type="entry name" value="CheW-like"/>
    <property type="match status" value="1"/>
</dbReference>